<comment type="caution">
    <text evidence="2">The sequence shown here is derived from an EMBL/GenBank/DDBJ whole genome shotgun (WGS) entry which is preliminary data.</text>
</comment>
<organism evidence="2 3">
    <name type="scientific">Halocaridina rubra</name>
    <name type="common">Hawaiian red shrimp</name>
    <dbReference type="NCBI Taxonomy" id="373956"/>
    <lineage>
        <taxon>Eukaryota</taxon>
        <taxon>Metazoa</taxon>
        <taxon>Ecdysozoa</taxon>
        <taxon>Arthropoda</taxon>
        <taxon>Crustacea</taxon>
        <taxon>Multicrustacea</taxon>
        <taxon>Malacostraca</taxon>
        <taxon>Eumalacostraca</taxon>
        <taxon>Eucarida</taxon>
        <taxon>Decapoda</taxon>
        <taxon>Pleocyemata</taxon>
        <taxon>Caridea</taxon>
        <taxon>Atyoidea</taxon>
        <taxon>Atyidae</taxon>
        <taxon>Halocaridina</taxon>
    </lineage>
</organism>
<evidence type="ECO:0000256" key="1">
    <source>
        <dbReference type="SAM" id="MobiDB-lite"/>
    </source>
</evidence>
<feature type="region of interest" description="Disordered" evidence="1">
    <location>
        <begin position="22"/>
        <end position="51"/>
    </location>
</feature>
<protein>
    <submittedName>
        <fullName evidence="2">Uncharacterized protein</fullName>
    </submittedName>
</protein>
<dbReference type="Proteomes" id="UP001381693">
    <property type="component" value="Unassembled WGS sequence"/>
</dbReference>
<feature type="non-terminal residue" evidence="2">
    <location>
        <position position="110"/>
    </location>
</feature>
<feature type="non-terminal residue" evidence="2">
    <location>
        <position position="1"/>
    </location>
</feature>
<gene>
    <name evidence="2" type="ORF">SK128_001862</name>
</gene>
<evidence type="ECO:0000313" key="2">
    <source>
        <dbReference type="EMBL" id="KAK7081415.1"/>
    </source>
</evidence>
<evidence type="ECO:0000313" key="3">
    <source>
        <dbReference type="Proteomes" id="UP001381693"/>
    </source>
</evidence>
<dbReference type="EMBL" id="JAXCGZ010004963">
    <property type="protein sequence ID" value="KAK7081415.1"/>
    <property type="molecule type" value="Genomic_DNA"/>
</dbReference>
<reference evidence="2 3" key="1">
    <citation type="submission" date="2023-11" db="EMBL/GenBank/DDBJ databases">
        <title>Halocaridina rubra genome assembly.</title>
        <authorList>
            <person name="Smith C."/>
        </authorList>
    </citation>
    <scope>NUCLEOTIDE SEQUENCE [LARGE SCALE GENOMIC DNA]</scope>
    <source>
        <strain evidence="2">EP-1</strain>
        <tissue evidence="2">Whole</tissue>
    </source>
</reference>
<keyword evidence="3" id="KW-1185">Reference proteome</keyword>
<name>A0AAN9ACZ3_HALRR</name>
<proteinExistence type="predicted"/>
<accession>A0AAN9ACZ3</accession>
<dbReference type="AlphaFoldDB" id="A0AAN9ACZ3"/>
<sequence>RHADREAPQPAFSVIQLLQASRRRGSAKTRPTNSLLHHLTPLQARRRGGTQPVPQTAFSVIQLLYRHADGEALQPEQPTAFSIILLLYRHADGEALQPAFSVIQLLYRHV</sequence>